<dbReference type="InterPro" id="IPR030807">
    <property type="entry name" value="Methyltran_NanM"/>
</dbReference>
<dbReference type="InterPro" id="IPR029063">
    <property type="entry name" value="SAM-dependent_MTases_sf"/>
</dbReference>
<feature type="region of interest" description="Disordered" evidence="1">
    <location>
        <begin position="368"/>
        <end position="390"/>
    </location>
</feature>
<dbReference type="KEGG" id="acm:AciX9_0591"/>
<evidence type="ECO:0008006" key="4">
    <source>
        <dbReference type="Google" id="ProtNLM"/>
    </source>
</evidence>
<organism evidence="3">
    <name type="scientific">Granulicella tundricola (strain ATCC BAA-1859 / DSM 23138 / MP5ACTX9)</name>
    <dbReference type="NCBI Taxonomy" id="1198114"/>
    <lineage>
        <taxon>Bacteria</taxon>
        <taxon>Pseudomonadati</taxon>
        <taxon>Acidobacteriota</taxon>
        <taxon>Terriglobia</taxon>
        <taxon>Terriglobales</taxon>
        <taxon>Acidobacteriaceae</taxon>
        <taxon>Granulicella</taxon>
    </lineage>
</organism>
<dbReference type="SUPFAM" id="SSF53335">
    <property type="entry name" value="S-adenosyl-L-methionine-dependent methyltransferases"/>
    <property type="match status" value="1"/>
</dbReference>
<evidence type="ECO:0000256" key="1">
    <source>
        <dbReference type="SAM" id="MobiDB-lite"/>
    </source>
</evidence>
<protein>
    <recommendedName>
        <fullName evidence="4">Sugar O-methyltransferase</fullName>
    </recommendedName>
</protein>
<keyword evidence="3" id="KW-1185">Reference proteome</keyword>
<dbReference type="EMBL" id="CP002480">
    <property type="protein sequence ID" value="ADW67662.1"/>
    <property type="molecule type" value="Genomic_DNA"/>
</dbReference>
<accession>E8WZ60</accession>
<evidence type="ECO:0000313" key="3">
    <source>
        <dbReference type="Proteomes" id="UP000000343"/>
    </source>
</evidence>
<dbReference type="STRING" id="1198114.AciX9_0591"/>
<reference evidence="3" key="1">
    <citation type="submission" date="2011-01" db="EMBL/GenBank/DDBJ databases">
        <title>Complete sequence of chromosome of Acidobacterium sp. MP5ACTX9.</title>
        <authorList>
            <consortium name="US DOE Joint Genome Institute"/>
            <person name="Lucas S."/>
            <person name="Copeland A."/>
            <person name="Lapidus A."/>
            <person name="Cheng J.-F."/>
            <person name="Goodwin L."/>
            <person name="Pitluck S."/>
            <person name="Teshima H."/>
            <person name="Detter J.C."/>
            <person name="Han C."/>
            <person name="Tapia R."/>
            <person name="Land M."/>
            <person name="Hauser L."/>
            <person name="Kyrpides N."/>
            <person name="Ivanova N."/>
            <person name="Ovchinnikova G."/>
            <person name="Pagani I."/>
            <person name="Rawat S.R."/>
            <person name="Mannisto M."/>
            <person name="Haggblom M.M."/>
            <person name="Woyke T."/>
        </authorList>
    </citation>
    <scope>NUCLEOTIDE SEQUENCE [LARGE SCALE GENOMIC DNA]</scope>
    <source>
        <strain evidence="3">MP5ACTX9</strain>
    </source>
</reference>
<feature type="compositionally biased region" description="Basic and acidic residues" evidence="1">
    <location>
        <begin position="371"/>
        <end position="384"/>
    </location>
</feature>
<dbReference type="PaxDb" id="1198114-AciX9_0591"/>
<evidence type="ECO:0000313" key="2">
    <source>
        <dbReference type="EMBL" id="ADW67662.1"/>
    </source>
</evidence>
<dbReference type="NCBIfam" id="TIGR04371">
    <property type="entry name" value="methyltran_NanM"/>
    <property type="match status" value="1"/>
</dbReference>
<dbReference type="HOGENOM" id="CLU_707441_0_0_0"/>
<dbReference type="AlphaFoldDB" id="E8WZ60"/>
<gene>
    <name evidence="2" type="ordered locus">AciX9_0591</name>
</gene>
<name>E8WZ60_GRATM</name>
<dbReference type="Proteomes" id="UP000000343">
    <property type="component" value="Chromosome"/>
</dbReference>
<sequence>MLKPRHLFHPVRTLRTARSLVSSNLLVRRSARAGKRRFAHDERYILQSVTDGFLPHTSEGTEDEALLQRICTAYKKAVAQEGCASDIYQATGWWQQVRTRSLGPVMKALLASDTKALHALYRNFFRDSCSAGLISIPPGMAKAYFQGGMRDLHRHYYLQDVLQSIDYWRLQTEGRFAIKELAGPAIGNPFGAFIEGTLVESGAEYRHGCAQSIKDRLIDPASAVAEIGGGFGGMAYYLLRNQHGMRYINFDVPESLALAAYYLGTAFPALKLLLFGEVEVTQRNIEQADVILMPLSQLEVLPQNSVALTFSAHAMSDLGNGAMAVYLQQVERISQDAFLYIGHEKGHQRLSATMAARAVPLQLVKSSGSDWNRHRSPETREVETLYKPSH</sequence>
<proteinExistence type="predicted"/>